<dbReference type="Proteomes" id="UP000821837">
    <property type="component" value="Chromosome 1"/>
</dbReference>
<evidence type="ECO:0000256" key="1">
    <source>
        <dbReference type="SAM" id="MobiDB-lite"/>
    </source>
</evidence>
<dbReference type="EMBL" id="JABSTV010001245">
    <property type="protein sequence ID" value="KAH7981631.1"/>
    <property type="molecule type" value="Genomic_DNA"/>
</dbReference>
<accession>A0A9D4T841</accession>
<protein>
    <submittedName>
        <fullName evidence="2">Uncharacterized protein</fullName>
    </submittedName>
</protein>
<dbReference type="InterPro" id="IPR027417">
    <property type="entry name" value="P-loop_NTPase"/>
</dbReference>
<dbReference type="Gene3D" id="3.40.50.300">
    <property type="entry name" value="P-loop containing nucleotide triphosphate hydrolases"/>
    <property type="match status" value="1"/>
</dbReference>
<dbReference type="AlphaFoldDB" id="A0A9D4T841"/>
<name>A0A9D4T841_RHISA</name>
<reference evidence="2" key="1">
    <citation type="journal article" date="2020" name="Cell">
        <title>Large-Scale Comparative Analyses of Tick Genomes Elucidate Their Genetic Diversity and Vector Capacities.</title>
        <authorList>
            <consortium name="Tick Genome and Microbiome Consortium (TIGMIC)"/>
            <person name="Jia N."/>
            <person name="Wang J."/>
            <person name="Shi W."/>
            <person name="Du L."/>
            <person name="Sun Y."/>
            <person name="Zhan W."/>
            <person name="Jiang J.F."/>
            <person name="Wang Q."/>
            <person name="Zhang B."/>
            <person name="Ji P."/>
            <person name="Bell-Sakyi L."/>
            <person name="Cui X.M."/>
            <person name="Yuan T.T."/>
            <person name="Jiang B.G."/>
            <person name="Yang W.F."/>
            <person name="Lam T.T."/>
            <person name="Chang Q.C."/>
            <person name="Ding S.J."/>
            <person name="Wang X.J."/>
            <person name="Zhu J.G."/>
            <person name="Ruan X.D."/>
            <person name="Zhao L."/>
            <person name="Wei J.T."/>
            <person name="Ye R.Z."/>
            <person name="Que T.C."/>
            <person name="Du C.H."/>
            <person name="Zhou Y.H."/>
            <person name="Cheng J.X."/>
            <person name="Dai P.F."/>
            <person name="Guo W.B."/>
            <person name="Han X.H."/>
            <person name="Huang E.J."/>
            <person name="Li L.F."/>
            <person name="Wei W."/>
            <person name="Gao Y.C."/>
            <person name="Liu J.Z."/>
            <person name="Shao H.Z."/>
            <person name="Wang X."/>
            <person name="Wang C.C."/>
            <person name="Yang T.C."/>
            <person name="Huo Q.B."/>
            <person name="Li W."/>
            <person name="Chen H.Y."/>
            <person name="Chen S.E."/>
            <person name="Zhou L.G."/>
            <person name="Ni X.B."/>
            <person name="Tian J.H."/>
            <person name="Sheng Y."/>
            <person name="Liu T."/>
            <person name="Pan Y.S."/>
            <person name="Xia L.Y."/>
            <person name="Li J."/>
            <person name="Zhao F."/>
            <person name="Cao W.C."/>
        </authorList>
    </citation>
    <scope>NUCLEOTIDE SEQUENCE</scope>
    <source>
        <strain evidence="2">Rsan-2018</strain>
    </source>
</reference>
<proteinExistence type="predicted"/>
<feature type="region of interest" description="Disordered" evidence="1">
    <location>
        <begin position="44"/>
        <end position="74"/>
    </location>
</feature>
<evidence type="ECO:0000313" key="2">
    <source>
        <dbReference type="EMBL" id="KAH7981631.1"/>
    </source>
</evidence>
<gene>
    <name evidence="2" type="ORF">HPB52_000364</name>
</gene>
<dbReference type="SUPFAM" id="SSF52540">
    <property type="entry name" value="P-loop containing nucleoside triphosphate hydrolases"/>
    <property type="match status" value="1"/>
</dbReference>
<organism evidence="2 3">
    <name type="scientific">Rhipicephalus sanguineus</name>
    <name type="common">Brown dog tick</name>
    <name type="synonym">Ixodes sanguineus</name>
    <dbReference type="NCBI Taxonomy" id="34632"/>
    <lineage>
        <taxon>Eukaryota</taxon>
        <taxon>Metazoa</taxon>
        <taxon>Ecdysozoa</taxon>
        <taxon>Arthropoda</taxon>
        <taxon>Chelicerata</taxon>
        <taxon>Arachnida</taxon>
        <taxon>Acari</taxon>
        <taxon>Parasitiformes</taxon>
        <taxon>Ixodida</taxon>
        <taxon>Ixodoidea</taxon>
        <taxon>Ixodidae</taxon>
        <taxon>Rhipicephalinae</taxon>
        <taxon>Rhipicephalus</taxon>
        <taxon>Rhipicephalus</taxon>
    </lineage>
</organism>
<keyword evidence="3" id="KW-1185">Reference proteome</keyword>
<dbReference type="VEuPathDB" id="VectorBase:RSAN_038602"/>
<sequence length="74" mass="8320">MSGCGRTTDIVLICFNVESPDSLENTQELGRPELRCFSSGVFNVSAGKKGDQRNDPRTLQSLPRLSKRQEDYDR</sequence>
<evidence type="ECO:0000313" key="3">
    <source>
        <dbReference type="Proteomes" id="UP000821837"/>
    </source>
</evidence>
<comment type="caution">
    <text evidence="2">The sequence shown here is derived from an EMBL/GenBank/DDBJ whole genome shotgun (WGS) entry which is preliminary data.</text>
</comment>
<reference evidence="2" key="2">
    <citation type="submission" date="2021-09" db="EMBL/GenBank/DDBJ databases">
        <authorList>
            <person name="Jia N."/>
            <person name="Wang J."/>
            <person name="Shi W."/>
            <person name="Du L."/>
            <person name="Sun Y."/>
            <person name="Zhan W."/>
            <person name="Jiang J."/>
            <person name="Wang Q."/>
            <person name="Zhang B."/>
            <person name="Ji P."/>
            <person name="Sakyi L.B."/>
            <person name="Cui X."/>
            <person name="Yuan T."/>
            <person name="Jiang B."/>
            <person name="Yang W."/>
            <person name="Lam T.T.-Y."/>
            <person name="Chang Q."/>
            <person name="Ding S."/>
            <person name="Wang X."/>
            <person name="Zhu J."/>
            <person name="Ruan X."/>
            <person name="Zhao L."/>
            <person name="Wei J."/>
            <person name="Que T."/>
            <person name="Du C."/>
            <person name="Cheng J."/>
            <person name="Dai P."/>
            <person name="Han X."/>
            <person name="Huang E."/>
            <person name="Gao Y."/>
            <person name="Liu J."/>
            <person name="Shao H."/>
            <person name="Ye R."/>
            <person name="Li L."/>
            <person name="Wei W."/>
            <person name="Wang X."/>
            <person name="Wang C."/>
            <person name="Huo Q."/>
            <person name="Li W."/>
            <person name="Guo W."/>
            <person name="Chen H."/>
            <person name="Chen S."/>
            <person name="Zhou L."/>
            <person name="Zhou L."/>
            <person name="Ni X."/>
            <person name="Tian J."/>
            <person name="Zhou Y."/>
            <person name="Sheng Y."/>
            <person name="Liu T."/>
            <person name="Pan Y."/>
            <person name="Xia L."/>
            <person name="Li J."/>
            <person name="Zhao F."/>
            <person name="Cao W."/>
        </authorList>
    </citation>
    <scope>NUCLEOTIDE SEQUENCE</scope>
    <source>
        <strain evidence="2">Rsan-2018</strain>
        <tissue evidence="2">Larvae</tissue>
    </source>
</reference>